<evidence type="ECO:0000313" key="3">
    <source>
        <dbReference type="Proteomes" id="UP000232875"/>
    </source>
</evidence>
<dbReference type="PANTHER" id="PTHR24114">
    <property type="entry name" value="LEUCINE RICH REPEAT FAMILY PROTEIN"/>
    <property type="match status" value="1"/>
</dbReference>
<feature type="region of interest" description="Disordered" evidence="1">
    <location>
        <begin position="1"/>
        <end position="46"/>
    </location>
</feature>
<dbReference type="AlphaFoldDB" id="A0A2N1JCF1"/>
<protein>
    <submittedName>
        <fullName evidence="2">Uncharacterized protein</fullName>
    </submittedName>
</protein>
<dbReference type="OrthoDB" id="120976at2759"/>
<evidence type="ECO:0000256" key="1">
    <source>
        <dbReference type="SAM" id="MobiDB-lite"/>
    </source>
</evidence>
<dbReference type="InterPro" id="IPR052394">
    <property type="entry name" value="LRR-containing"/>
</dbReference>
<dbReference type="SUPFAM" id="SSF52047">
    <property type="entry name" value="RNI-like"/>
    <property type="match status" value="1"/>
</dbReference>
<name>A0A2N1JCF1_9BASI</name>
<proteinExistence type="predicted"/>
<dbReference type="Gene3D" id="3.80.10.10">
    <property type="entry name" value="Ribonuclease Inhibitor"/>
    <property type="match status" value="3"/>
</dbReference>
<keyword evidence="3" id="KW-1185">Reference proteome</keyword>
<reference evidence="2 3" key="1">
    <citation type="submission" date="2017-10" db="EMBL/GenBank/DDBJ databases">
        <title>A novel species of cold-tolerant Malassezia isolated from bats.</title>
        <authorList>
            <person name="Lorch J.M."/>
            <person name="Palmer J.M."/>
            <person name="Vanderwolf K.J."/>
            <person name="Schmidt K.Z."/>
            <person name="Verant M.L."/>
            <person name="Weller T.J."/>
            <person name="Blehert D.S."/>
        </authorList>
    </citation>
    <scope>NUCLEOTIDE SEQUENCE [LARGE SCALE GENOMIC DNA]</scope>
    <source>
        <strain evidence="2 3">NWHC:44797-103</strain>
    </source>
</reference>
<dbReference type="Proteomes" id="UP000232875">
    <property type="component" value="Unassembled WGS sequence"/>
</dbReference>
<gene>
    <name evidence="2" type="ORF">MVES_001404</name>
</gene>
<organism evidence="2 3">
    <name type="scientific">Malassezia vespertilionis</name>
    <dbReference type="NCBI Taxonomy" id="2020962"/>
    <lineage>
        <taxon>Eukaryota</taxon>
        <taxon>Fungi</taxon>
        <taxon>Dikarya</taxon>
        <taxon>Basidiomycota</taxon>
        <taxon>Ustilaginomycotina</taxon>
        <taxon>Malasseziomycetes</taxon>
        <taxon>Malasseziales</taxon>
        <taxon>Malasseziaceae</taxon>
        <taxon>Malassezia</taxon>
    </lineage>
</organism>
<dbReference type="Pfam" id="PF13516">
    <property type="entry name" value="LRR_6"/>
    <property type="match status" value="2"/>
</dbReference>
<dbReference type="SMART" id="SM00368">
    <property type="entry name" value="LRR_RI"/>
    <property type="match status" value="8"/>
</dbReference>
<evidence type="ECO:0000313" key="2">
    <source>
        <dbReference type="EMBL" id="PKI84217.1"/>
    </source>
</evidence>
<dbReference type="InterPro" id="IPR032675">
    <property type="entry name" value="LRR_dom_sf"/>
</dbReference>
<dbReference type="PANTHER" id="PTHR24114:SF2">
    <property type="entry name" value="F-BOX DOMAIN-CONTAINING PROTEIN-RELATED"/>
    <property type="match status" value="1"/>
</dbReference>
<dbReference type="EMBL" id="KZ454989">
    <property type="protein sequence ID" value="PKI84217.1"/>
    <property type="molecule type" value="Genomic_DNA"/>
</dbReference>
<accession>A0A2N1JCF1</accession>
<sequence>MAEERGASPERWTSRPLSGEVSALGASHTRARPPHGVLRATAPPGNNNALWRGKELVYGLNSKLSLQNLPNIPLKLGARNASNPVSGFVHGMLRRLNGSEYESLDKVRERHRRVHFRVEDMVHTYAIAHTEAPSAEGATRRRLEQEYTKRAMRLRSRAWLPQELQGLYRMCCRAREEQPLVSVLAVFEQAASWTHTERALDFTAVHLRHGSIALADALGAPMGLTAVVLEACALADSDACALVHALALQGSVRKLSLAGNPAVRLDAWQAVGALLSCTLTHLDVSENVLSQSDVCALLASMLGPIPSSEGHGARNAVLTRLQMEQCQLKTGALETIAHAVRASALRHLSLRRNRLGPACAEALALSLVDYPGAWEEHARKMQDSYGQRIARVQDLYGTEAPGSVSKALLHGTPVEHVAEREAQRAQLQSHVATLHNTLAHVPRIGELRILDLKSNHLGASVAWLGHALKANRTLRVLSVNENQVPPEGLAELASALWYNRTLETLDLGRNPCCGPDLAGVLALRVLLAVHPGLRRVFLPETQLTSGAFVALAECLPDAHTLHHLDLSRNSLSLVGIMALELAMRENITMRCLDLTIDPSDEETVPIARKIYQVCVANTEAAQARAANDAHARQIGAPLAASALGAALRAASAAPTLAEALVVARRVLEDADGGKTLFALAKAQSTLLHVLQQTTDAEEGLFDEALRVNEALLCAIDAYKSGGDTETRATRPPARPTLDTDLVQQLESPRSPNVQRANGLLTEESEVFRMTKNLEAEHDGPAHVSPDHESNPARHMLAEQFYDEDKTGAELRHEILEATHHDVA</sequence>
<dbReference type="InterPro" id="IPR001611">
    <property type="entry name" value="Leu-rich_rpt"/>
</dbReference>